<evidence type="ECO:0000256" key="1">
    <source>
        <dbReference type="SAM" id="MobiDB-lite"/>
    </source>
</evidence>
<dbReference type="Proteomes" id="UP001552299">
    <property type="component" value="Unassembled WGS sequence"/>
</dbReference>
<evidence type="ECO:0000313" key="3">
    <source>
        <dbReference type="Proteomes" id="UP001552299"/>
    </source>
</evidence>
<keyword evidence="3" id="KW-1185">Reference proteome</keyword>
<gene>
    <name evidence="2" type="ORF">M5K25_023448</name>
</gene>
<sequence length="425" mass="49369">MNGLDEIPRSDLARRDQTAGSRSRGTAAGGALDRELYSMEGFDLIPPESTSPAALTGWVLVGKFKEREEFEIDGINKEHHPSLGSLILKERKHLAYEEKRARRSYRKEALLPTGDPVWIFEIRMVPHRVLSITKTSNPKERRHDDSHLSLRKRDWMISWEGSIASQRSDLEHDDSHISLRKRKLGRLEWCHDGRTPPLVRLILRRGKNPNLEKKKAGKTRVVPRRAYSTTSRRSKLGWCHRGRAPPLVRLILRRGRNPNLKEKKIGRTRVVPRRAYSTTRWCHRGHTPPLEGLILRKECTMTHIYPRGNENWMISWEGSIASHRRSGLDVWNLNLGWCHRGRTPPLESLILRKECTMTHIYPRGKENWMISWEGSIASRRRSGLDVWNLNLGWCHRGRSPPLGSLILRRECTMTHICLNFQKRIS</sequence>
<organism evidence="2 3">
    <name type="scientific">Dendrobium thyrsiflorum</name>
    <name type="common">Pinecone-like raceme dendrobium</name>
    <name type="synonym">Orchid</name>
    <dbReference type="NCBI Taxonomy" id="117978"/>
    <lineage>
        <taxon>Eukaryota</taxon>
        <taxon>Viridiplantae</taxon>
        <taxon>Streptophyta</taxon>
        <taxon>Embryophyta</taxon>
        <taxon>Tracheophyta</taxon>
        <taxon>Spermatophyta</taxon>
        <taxon>Magnoliopsida</taxon>
        <taxon>Liliopsida</taxon>
        <taxon>Asparagales</taxon>
        <taxon>Orchidaceae</taxon>
        <taxon>Epidendroideae</taxon>
        <taxon>Malaxideae</taxon>
        <taxon>Dendrobiinae</taxon>
        <taxon>Dendrobium</taxon>
    </lineage>
</organism>
<dbReference type="EMBL" id="JANQDX010000017">
    <property type="protein sequence ID" value="KAL0908934.1"/>
    <property type="molecule type" value="Genomic_DNA"/>
</dbReference>
<feature type="compositionally biased region" description="Basic and acidic residues" evidence="1">
    <location>
        <begin position="1"/>
        <end position="17"/>
    </location>
</feature>
<feature type="compositionally biased region" description="Low complexity" evidence="1">
    <location>
        <begin position="18"/>
        <end position="27"/>
    </location>
</feature>
<evidence type="ECO:0000313" key="2">
    <source>
        <dbReference type="EMBL" id="KAL0908934.1"/>
    </source>
</evidence>
<proteinExistence type="predicted"/>
<accession>A0ABD0U8D3</accession>
<feature type="region of interest" description="Disordered" evidence="1">
    <location>
        <begin position="1"/>
        <end position="27"/>
    </location>
</feature>
<name>A0ABD0U8D3_DENTH</name>
<comment type="caution">
    <text evidence="2">The sequence shown here is derived from an EMBL/GenBank/DDBJ whole genome shotgun (WGS) entry which is preliminary data.</text>
</comment>
<reference evidence="2 3" key="1">
    <citation type="journal article" date="2024" name="Plant Biotechnol. J.">
        <title>Dendrobium thyrsiflorum genome and its molecular insights into genes involved in important horticultural traits.</title>
        <authorList>
            <person name="Chen B."/>
            <person name="Wang J.Y."/>
            <person name="Zheng P.J."/>
            <person name="Li K.L."/>
            <person name="Liang Y.M."/>
            <person name="Chen X.F."/>
            <person name="Zhang C."/>
            <person name="Zhao X."/>
            <person name="He X."/>
            <person name="Zhang G.Q."/>
            <person name="Liu Z.J."/>
            <person name="Xu Q."/>
        </authorList>
    </citation>
    <scope>NUCLEOTIDE SEQUENCE [LARGE SCALE GENOMIC DNA]</scope>
    <source>
        <strain evidence="2">GZMU011</strain>
    </source>
</reference>
<protein>
    <submittedName>
        <fullName evidence="2">Uncharacterized protein</fullName>
    </submittedName>
</protein>
<dbReference type="AlphaFoldDB" id="A0ABD0U8D3"/>